<evidence type="ECO:0000313" key="1">
    <source>
        <dbReference type="EMBL" id="MCW1924219.1"/>
    </source>
</evidence>
<comment type="caution">
    <text evidence="1">The sequence shown here is derived from an EMBL/GenBank/DDBJ whole genome shotgun (WGS) entry which is preliminary data.</text>
</comment>
<name>A0ABT3GL15_9BACT</name>
<dbReference type="Proteomes" id="UP001320876">
    <property type="component" value="Unassembled WGS sequence"/>
</dbReference>
<organism evidence="1 2">
    <name type="scientific">Luteolibacter arcticus</name>
    <dbReference type="NCBI Taxonomy" id="1581411"/>
    <lineage>
        <taxon>Bacteria</taxon>
        <taxon>Pseudomonadati</taxon>
        <taxon>Verrucomicrobiota</taxon>
        <taxon>Verrucomicrobiia</taxon>
        <taxon>Verrucomicrobiales</taxon>
        <taxon>Verrucomicrobiaceae</taxon>
        <taxon>Luteolibacter</taxon>
    </lineage>
</organism>
<keyword evidence="2" id="KW-1185">Reference proteome</keyword>
<dbReference type="Pfam" id="PF09720">
    <property type="entry name" value="Unstab_antitox"/>
    <property type="match status" value="1"/>
</dbReference>
<protein>
    <submittedName>
        <fullName evidence="1">Addiction module protein</fullName>
    </submittedName>
</protein>
<gene>
    <name evidence="1" type="ORF">OKA05_16755</name>
</gene>
<reference evidence="1 2" key="1">
    <citation type="submission" date="2022-10" db="EMBL/GenBank/DDBJ databases">
        <title>Luteolibacter arcticus strain CCTCC AB 2014275, whole genome shotgun sequencing project.</title>
        <authorList>
            <person name="Zhao G."/>
            <person name="Shen L."/>
        </authorList>
    </citation>
    <scope>NUCLEOTIDE SEQUENCE [LARGE SCALE GENOMIC DNA]</scope>
    <source>
        <strain evidence="1 2">CCTCC AB 2014275</strain>
    </source>
</reference>
<accession>A0ABT3GL15</accession>
<sequence length="77" mass="8320">MGAALDQVTKDAMDLPPRQKLALAELLMESVDSTADSGAAEAWDTEIADRIRAIDEGREAGVSYSEVMRSAEQRLVP</sequence>
<evidence type="ECO:0000313" key="2">
    <source>
        <dbReference type="Proteomes" id="UP001320876"/>
    </source>
</evidence>
<dbReference type="EMBL" id="JAPDDT010000007">
    <property type="protein sequence ID" value="MCW1924219.1"/>
    <property type="molecule type" value="Genomic_DNA"/>
</dbReference>
<proteinExistence type="predicted"/>
<dbReference type="RefSeq" id="WP_264488327.1">
    <property type="nucleotide sequence ID" value="NZ_JAPDDT010000007.1"/>
</dbReference>
<dbReference type="InterPro" id="IPR013406">
    <property type="entry name" value="CHP02574_addiction_mod"/>
</dbReference>